<reference evidence="6" key="2">
    <citation type="journal article" date="2021" name="PeerJ">
        <title>Extensive microbial diversity within the chicken gut microbiome revealed by metagenomics and culture.</title>
        <authorList>
            <person name="Gilroy R."/>
            <person name="Ravi A."/>
            <person name="Getino M."/>
            <person name="Pursley I."/>
            <person name="Horton D.L."/>
            <person name="Alikhan N.F."/>
            <person name="Baker D."/>
            <person name="Gharbi K."/>
            <person name="Hall N."/>
            <person name="Watson M."/>
            <person name="Adriaenssens E.M."/>
            <person name="Foster-Nyarko E."/>
            <person name="Jarju S."/>
            <person name="Secka A."/>
            <person name="Antonio M."/>
            <person name="Oren A."/>
            <person name="Chaudhuri R.R."/>
            <person name="La Ragione R."/>
            <person name="Hildebrand F."/>
            <person name="Pallen M.J."/>
        </authorList>
    </citation>
    <scope>NUCLEOTIDE SEQUENCE</scope>
    <source>
        <strain evidence="6">ChiHcec3-11533</strain>
    </source>
</reference>
<evidence type="ECO:0000256" key="4">
    <source>
        <dbReference type="ARBA" id="ARBA00023172"/>
    </source>
</evidence>
<name>A0A9D1ICC7_9FIRM</name>
<keyword evidence="4" id="KW-0233">DNA recombination</keyword>
<feature type="coiled-coil region" evidence="5">
    <location>
        <begin position="28"/>
        <end position="59"/>
    </location>
</feature>
<comment type="similarity">
    <text evidence="2">Belongs to the RmuC family.</text>
</comment>
<accession>A0A9D1ICC7</accession>
<evidence type="ECO:0000256" key="2">
    <source>
        <dbReference type="ARBA" id="ARBA00009840"/>
    </source>
</evidence>
<dbReference type="InterPro" id="IPR003798">
    <property type="entry name" value="DNA_recombination_RmuC"/>
</dbReference>
<sequence length="396" mass="44264">MLTWMNQNSGLLAALAGILALVAVFLLKAGQSAQLRRLNERLRRENARLLEEIQRESDLFSKASEAMETRQERLRTSLDERMEAVRLSSENSANELRRTLDQRLDSLTRSNAQSLQEMRKTVDERLATTLEGKLGESFKLVNDQLSRVHKGLGEMQNLASSVGDLKKVLTNVKTRGVWGEVRLRALFEQNLAPGQYEENAQIVPGSQERVEFAVRIPSAEGEGALLPVDSKFPQEDYLRLVDASQAGDAQGVAKARQALERAILEQAKKIAEKYICPPGTTDFAVLFLPVESLYAEAISLPGLTDKLQTRFRVMLAGPSTFSALLTSLQMGLRTCALEKRSGEILKLLEGVKQEFQKFGETIVRARLKLEQAGNELDNVDTRTRAINRRLRDIGEE</sequence>
<evidence type="ECO:0000256" key="1">
    <source>
        <dbReference type="ARBA" id="ARBA00003416"/>
    </source>
</evidence>
<comment type="caution">
    <text evidence="6">The sequence shown here is derived from an EMBL/GenBank/DDBJ whole genome shotgun (WGS) entry which is preliminary data.</text>
</comment>
<protein>
    <submittedName>
        <fullName evidence="6">DNA recombination protein RmuC</fullName>
    </submittedName>
</protein>
<dbReference type="AlphaFoldDB" id="A0A9D1ICC7"/>
<dbReference type="EMBL" id="DVMU01000072">
    <property type="protein sequence ID" value="HIU33562.1"/>
    <property type="molecule type" value="Genomic_DNA"/>
</dbReference>
<dbReference type="Proteomes" id="UP000824072">
    <property type="component" value="Unassembled WGS sequence"/>
</dbReference>
<proteinExistence type="inferred from homology"/>
<reference evidence="6" key="1">
    <citation type="submission" date="2020-10" db="EMBL/GenBank/DDBJ databases">
        <authorList>
            <person name="Gilroy R."/>
        </authorList>
    </citation>
    <scope>NUCLEOTIDE SEQUENCE</scope>
    <source>
        <strain evidence="6">ChiHcec3-11533</strain>
    </source>
</reference>
<evidence type="ECO:0000313" key="6">
    <source>
        <dbReference type="EMBL" id="HIU33562.1"/>
    </source>
</evidence>
<dbReference type="PANTHER" id="PTHR30563">
    <property type="entry name" value="DNA RECOMBINATION PROTEIN RMUC"/>
    <property type="match status" value="1"/>
</dbReference>
<evidence type="ECO:0000256" key="5">
    <source>
        <dbReference type="SAM" id="Coils"/>
    </source>
</evidence>
<dbReference type="Pfam" id="PF02646">
    <property type="entry name" value="RmuC"/>
    <property type="match status" value="1"/>
</dbReference>
<dbReference type="PANTHER" id="PTHR30563:SF0">
    <property type="entry name" value="DNA RECOMBINATION PROTEIN RMUC"/>
    <property type="match status" value="1"/>
</dbReference>
<organism evidence="6 7">
    <name type="scientific">Candidatus Pullichristensenella excrementigallinarum</name>
    <dbReference type="NCBI Taxonomy" id="2840907"/>
    <lineage>
        <taxon>Bacteria</taxon>
        <taxon>Bacillati</taxon>
        <taxon>Bacillota</taxon>
        <taxon>Clostridia</taxon>
        <taxon>Candidatus Pullichristensenella</taxon>
    </lineage>
</organism>
<comment type="function">
    <text evidence="1">Involved in DNA recombination.</text>
</comment>
<dbReference type="GO" id="GO:0006310">
    <property type="term" value="P:DNA recombination"/>
    <property type="evidence" value="ECO:0007669"/>
    <property type="project" value="UniProtKB-KW"/>
</dbReference>
<evidence type="ECO:0000256" key="3">
    <source>
        <dbReference type="ARBA" id="ARBA00023054"/>
    </source>
</evidence>
<keyword evidence="3 5" id="KW-0175">Coiled coil</keyword>
<evidence type="ECO:0000313" key="7">
    <source>
        <dbReference type="Proteomes" id="UP000824072"/>
    </source>
</evidence>
<gene>
    <name evidence="6" type="primary">rmuC</name>
    <name evidence="6" type="ORF">IAB02_03280</name>
</gene>